<reference evidence="1" key="2">
    <citation type="submission" date="2022-06" db="UniProtKB">
        <authorList>
            <consortium name="EnsemblMetazoa"/>
        </authorList>
    </citation>
    <scope>IDENTIFICATION</scope>
    <source>
        <strain evidence="1">PS312</strain>
    </source>
</reference>
<protein>
    <submittedName>
        <fullName evidence="1">Uncharacterized protein</fullName>
    </submittedName>
</protein>
<gene>
    <name evidence="1" type="primary">WBGene00089684</name>
</gene>
<name>A0A2A6BGF0_PRIPA</name>
<dbReference type="EnsemblMetazoa" id="PPA00130.1">
    <property type="protein sequence ID" value="PPA00130.1"/>
    <property type="gene ID" value="WBGene00089684"/>
</dbReference>
<evidence type="ECO:0000313" key="1">
    <source>
        <dbReference type="EnsemblMetazoa" id="PPA00130.1"/>
    </source>
</evidence>
<sequence>MVSPPPSQLPYINLSSLRKGDKACRLPIPGKLGRIRILRLRRVRPRYEGAAWAHLFALLLLSILFMLVAMNMAAAHPPHAQVFVGYRSVAVCLEWYHVYATIIAVSVLILPFSMMGAIGLYTGMQYFMLFTSLFYCISFLVLTFPILVLLIQSLVGVCYPEIAGPYPIVTLAGLCLFSCYLFHGFHTMTIVRHDMIVLQGTFCGAAGPEQEVPPPP</sequence>
<accession>A0A8R1Y4D7</accession>
<organism evidence="1 2">
    <name type="scientific">Pristionchus pacificus</name>
    <name type="common">Parasitic nematode worm</name>
    <dbReference type="NCBI Taxonomy" id="54126"/>
    <lineage>
        <taxon>Eukaryota</taxon>
        <taxon>Metazoa</taxon>
        <taxon>Ecdysozoa</taxon>
        <taxon>Nematoda</taxon>
        <taxon>Chromadorea</taxon>
        <taxon>Rhabditida</taxon>
        <taxon>Rhabditina</taxon>
        <taxon>Diplogasteromorpha</taxon>
        <taxon>Diplogasteroidea</taxon>
        <taxon>Neodiplogasteridae</taxon>
        <taxon>Pristionchus</taxon>
    </lineage>
</organism>
<proteinExistence type="predicted"/>
<keyword evidence="2" id="KW-1185">Reference proteome</keyword>
<dbReference type="Proteomes" id="UP000005239">
    <property type="component" value="Unassembled WGS sequence"/>
</dbReference>
<reference evidence="2" key="1">
    <citation type="journal article" date="2008" name="Nat. Genet.">
        <title>The Pristionchus pacificus genome provides a unique perspective on nematode lifestyle and parasitism.</title>
        <authorList>
            <person name="Dieterich C."/>
            <person name="Clifton S.W."/>
            <person name="Schuster L.N."/>
            <person name="Chinwalla A."/>
            <person name="Delehaunty K."/>
            <person name="Dinkelacker I."/>
            <person name="Fulton L."/>
            <person name="Fulton R."/>
            <person name="Godfrey J."/>
            <person name="Minx P."/>
            <person name="Mitreva M."/>
            <person name="Roeseler W."/>
            <person name="Tian H."/>
            <person name="Witte H."/>
            <person name="Yang S.P."/>
            <person name="Wilson R.K."/>
            <person name="Sommer R.J."/>
        </authorList>
    </citation>
    <scope>NUCLEOTIDE SEQUENCE [LARGE SCALE GENOMIC DNA]</scope>
    <source>
        <strain evidence="2">PS312</strain>
    </source>
</reference>
<evidence type="ECO:0000313" key="2">
    <source>
        <dbReference type="Proteomes" id="UP000005239"/>
    </source>
</evidence>
<dbReference type="AlphaFoldDB" id="A0A2A6BGF0"/>
<accession>A0A2A6BGF0</accession>